<feature type="region of interest" description="Disordered" evidence="1">
    <location>
        <begin position="153"/>
        <end position="296"/>
    </location>
</feature>
<feature type="compositionally biased region" description="Basic and acidic residues" evidence="1">
    <location>
        <begin position="199"/>
        <end position="292"/>
    </location>
</feature>
<evidence type="ECO:0000313" key="5">
    <source>
        <dbReference type="Proteomes" id="UP000054561"/>
    </source>
</evidence>
<feature type="compositionally biased region" description="Basic and acidic residues" evidence="1">
    <location>
        <begin position="158"/>
        <end position="190"/>
    </location>
</feature>
<reference evidence="4 5" key="1">
    <citation type="submission" date="2014-03" db="EMBL/GenBank/DDBJ databases">
        <title>The Genome Sequence of Plasmodium fragile nilgiri.</title>
        <authorList>
            <consortium name="The Broad Institute Genomics Platform"/>
            <consortium name="The Broad Institute Genome Sequencing Center for Infectious Disease"/>
            <person name="Neafsey D."/>
            <person name="Duraisingh M."/>
            <person name="Young S.K."/>
            <person name="Zeng Q."/>
            <person name="Gargeya S."/>
            <person name="Abouelleil A."/>
            <person name="Alvarado L."/>
            <person name="Chapman S.B."/>
            <person name="Gainer-Dewar J."/>
            <person name="Goldberg J."/>
            <person name="Griggs A."/>
            <person name="Gujja S."/>
            <person name="Hansen M."/>
            <person name="Howarth C."/>
            <person name="Imamovic A."/>
            <person name="Larimer J."/>
            <person name="Pearson M."/>
            <person name="Poon T.W."/>
            <person name="Priest M."/>
            <person name="Roberts A."/>
            <person name="Saif S."/>
            <person name="Shea T."/>
            <person name="Sykes S."/>
            <person name="Wortman J."/>
            <person name="Nusbaum C."/>
            <person name="Birren B."/>
        </authorList>
    </citation>
    <scope>NUCLEOTIDE SEQUENCE [LARGE SCALE GENOMIC DNA]</scope>
    <source>
        <strain evidence="5">nilgiri</strain>
    </source>
</reference>
<dbReference type="RefSeq" id="XP_012335001.1">
    <property type="nucleotide sequence ID" value="XM_012479578.1"/>
</dbReference>
<keyword evidence="5" id="KW-1185">Reference proteome</keyword>
<evidence type="ECO:0000313" key="4">
    <source>
        <dbReference type="EMBL" id="KJP88327.1"/>
    </source>
</evidence>
<feature type="region of interest" description="Disordered" evidence="1">
    <location>
        <begin position="88"/>
        <end position="107"/>
    </location>
</feature>
<feature type="compositionally biased region" description="Polar residues" evidence="1">
    <location>
        <begin position="88"/>
        <end position="101"/>
    </location>
</feature>
<keyword evidence="2" id="KW-0472">Membrane</keyword>
<feature type="signal peptide" evidence="3">
    <location>
        <begin position="1"/>
        <end position="22"/>
    </location>
</feature>
<dbReference type="EMBL" id="KQ001662">
    <property type="protein sequence ID" value="KJP88327.1"/>
    <property type="molecule type" value="Genomic_DNA"/>
</dbReference>
<evidence type="ECO:0000256" key="3">
    <source>
        <dbReference type="SAM" id="SignalP"/>
    </source>
</evidence>
<feature type="chain" id="PRO_5002343863" evidence="3">
    <location>
        <begin position="23"/>
        <end position="312"/>
    </location>
</feature>
<keyword evidence="2" id="KW-0812">Transmembrane</keyword>
<proteinExistence type="predicted"/>
<evidence type="ECO:0000256" key="2">
    <source>
        <dbReference type="SAM" id="Phobius"/>
    </source>
</evidence>
<dbReference type="GeneID" id="24267257"/>
<dbReference type="Proteomes" id="UP000054561">
    <property type="component" value="Unassembled WGS sequence"/>
</dbReference>
<evidence type="ECO:0000256" key="1">
    <source>
        <dbReference type="SAM" id="MobiDB-lite"/>
    </source>
</evidence>
<dbReference type="OrthoDB" id="1918685at2759"/>
<accession>A0A0D9QNE8</accession>
<keyword evidence="3" id="KW-0732">Signal</keyword>
<protein>
    <submittedName>
        <fullName evidence="4">Uncharacterized protein</fullName>
    </submittedName>
</protein>
<name>A0A0D9QNE8_PLAFR</name>
<feature type="transmembrane region" description="Helical" evidence="2">
    <location>
        <begin position="125"/>
        <end position="147"/>
    </location>
</feature>
<sequence length="312" mass="34529">MMLLVKFSIFICALCFGQIADAANTLGTSLANGTSQYNTTDASTTVSLSDGTDVGTRGKRNFYDVQSTSSPVQNTVFGNVCKGLKSKMQANRSRQTKNKPQGGTAKNKLKECCQKWTRCKMGRRAWFKLILVLSVLYPGNVYLINFGRRRKLPQKQKKTNENRTPKQAEESEKQEVPKKQEAPKKPEAPKNPEVSKTQEGTKKQEAPGKPEVPKKSEAPTKPEVPNKSEIPQKPKTPEKQEASGKSDAPKKPEIPKKTEVPGKTEIPKKPEVLVKPESSAKSEVPKKADVLTKPKAPGKLKLPWKLKLPRKA</sequence>
<organism evidence="4 5">
    <name type="scientific">Plasmodium fragile</name>
    <dbReference type="NCBI Taxonomy" id="5857"/>
    <lineage>
        <taxon>Eukaryota</taxon>
        <taxon>Sar</taxon>
        <taxon>Alveolata</taxon>
        <taxon>Apicomplexa</taxon>
        <taxon>Aconoidasida</taxon>
        <taxon>Haemosporida</taxon>
        <taxon>Plasmodiidae</taxon>
        <taxon>Plasmodium</taxon>
        <taxon>Plasmodium (Plasmodium)</taxon>
    </lineage>
</organism>
<dbReference type="AlphaFoldDB" id="A0A0D9QNE8"/>
<gene>
    <name evidence="4" type="ORF">AK88_01943</name>
</gene>
<keyword evidence="2" id="KW-1133">Transmembrane helix</keyword>
<dbReference type="VEuPathDB" id="PlasmoDB:AK88_01943"/>